<dbReference type="OrthoDB" id="5289013at2"/>
<feature type="transmembrane region" description="Helical" evidence="1">
    <location>
        <begin position="322"/>
        <end position="344"/>
    </location>
</feature>
<dbReference type="SUPFAM" id="SSF55073">
    <property type="entry name" value="Nucleotide cyclase"/>
    <property type="match status" value="1"/>
</dbReference>
<dbReference type="AlphaFoldDB" id="A0A4Z0C360"/>
<dbReference type="InterPro" id="IPR043128">
    <property type="entry name" value="Rev_trsase/Diguanyl_cyclase"/>
</dbReference>
<keyword evidence="1" id="KW-1133">Transmembrane helix</keyword>
<feature type="transmembrane region" description="Helical" evidence="1">
    <location>
        <begin position="381"/>
        <end position="403"/>
    </location>
</feature>
<reference evidence="3 4" key="1">
    <citation type="submission" date="2019-03" db="EMBL/GenBank/DDBJ databases">
        <title>Ramlibacter henchirensis DSM 14656, whole genome shotgun sequence.</title>
        <authorList>
            <person name="Zhang X."/>
            <person name="Feng G."/>
            <person name="Zhu H."/>
        </authorList>
    </citation>
    <scope>NUCLEOTIDE SEQUENCE [LARGE SCALE GENOMIC DNA]</scope>
    <source>
        <strain evidence="3 4">DSM 14656</strain>
    </source>
</reference>
<dbReference type="InterPro" id="IPR011623">
    <property type="entry name" value="7TMR_DISM_rcpt_extracell_dom1"/>
</dbReference>
<dbReference type="Proteomes" id="UP000298180">
    <property type="component" value="Unassembled WGS sequence"/>
</dbReference>
<comment type="caution">
    <text evidence="3">The sequence shown here is derived from an EMBL/GenBank/DDBJ whole genome shotgun (WGS) entry which is preliminary data.</text>
</comment>
<dbReference type="SMART" id="SM00267">
    <property type="entry name" value="GGDEF"/>
    <property type="match status" value="1"/>
</dbReference>
<dbReference type="Gene3D" id="2.60.40.2380">
    <property type="match status" value="1"/>
</dbReference>
<proteinExistence type="predicted"/>
<feature type="transmembrane region" description="Helical" evidence="1">
    <location>
        <begin position="232"/>
        <end position="256"/>
    </location>
</feature>
<evidence type="ECO:0000256" key="1">
    <source>
        <dbReference type="SAM" id="Phobius"/>
    </source>
</evidence>
<accession>A0A4Z0C360</accession>
<dbReference type="Pfam" id="PF00990">
    <property type="entry name" value="GGDEF"/>
    <property type="match status" value="1"/>
</dbReference>
<organism evidence="3 4">
    <name type="scientific">Ramlibacter henchirensis</name>
    <dbReference type="NCBI Taxonomy" id="204072"/>
    <lineage>
        <taxon>Bacteria</taxon>
        <taxon>Pseudomonadati</taxon>
        <taxon>Pseudomonadota</taxon>
        <taxon>Betaproteobacteria</taxon>
        <taxon>Burkholderiales</taxon>
        <taxon>Comamonadaceae</taxon>
        <taxon>Ramlibacter</taxon>
    </lineage>
</organism>
<feature type="domain" description="GGDEF" evidence="2">
    <location>
        <begin position="408"/>
        <end position="578"/>
    </location>
</feature>
<evidence type="ECO:0000313" key="3">
    <source>
        <dbReference type="EMBL" id="TFZ05274.1"/>
    </source>
</evidence>
<evidence type="ECO:0000259" key="2">
    <source>
        <dbReference type="SMART" id="SM00267"/>
    </source>
</evidence>
<dbReference type="InterPro" id="IPR011622">
    <property type="entry name" value="7TMR_DISM_rcpt_extracell_dom2"/>
</dbReference>
<sequence length="580" mass="63076">MDDLGTCRTAFSRWLGVAALAAFALALLLAGVPRPAWAEGAVVTLDGAAGQQSLDAAGHAWLDVTGRSGVDAVARDAGIAWSSTQAGTIYPLRSGQSLWIRFTLAELDDSERWYLEIPYPAVNRVTLYTQDRLGQWSSLSAGDALPVAEWPLPHRHPMLPLMLSPGQPQQFYLHVQNGQSFSAPLHFTSERQLIRQEQRTALVLGLYFGLAGLSVLVGGVVAVALRDAAFGLYALAVVMLALTQASITGIAGLHLWPRLPWWNDVSVMVLPMLGMAALLCFFAAAVSVAQRSPRLNRALLAQAGTTVLAALVLMAVEPSWRFQIMVMAVVMGTVVGIGVLLWAARLGDRHAVWLLVGLAPVAIGSMFPMARSAGLLPVGFWTTHAMQIAIAMELPLLLAVLIVRSQDRRENWRRLHALERTDPATGLINGQVFRERLSRLVDRCERLKQQGVVLLVDIANIEQLRRDFDRRSAEEMPLQVAGRLLSVARDIDSVARLSEHRFGMIVEGPLSPEQATGTGPKVVARCLMPFKGKPLEWVAQVRVAQSIVPSEGDAKSLVDRLEAVLAGVPAQSRRAVFTLR</sequence>
<feature type="transmembrane region" description="Helical" evidence="1">
    <location>
        <begin position="268"/>
        <end position="286"/>
    </location>
</feature>
<keyword evidence="1" id="KW-0812">Transmembrane</keyword>
<dbReference type="Pfam" id="PF07696">
    <property type="entry name" value="7TMR-DISMED2"/>
    <property type="match status" value="1"/>
</dbReference>
<dbReference type="Gene3D" id="3.30.70.270">
    <property type="match status" value="1"/>
</dbReference>
<feature type="transmembrane region" description="Helical" evidence="1">
    <location>
        <begin position="298"/>
        <end position="316"/>
    </location>
</feature>
<keyword evidence="4" id="KW-1185">Reference proteome</keyword>
<evidence type="ECO:0000313" key="4">
    <source>
        <dbReference type="Proteomes" id="UP000298180"/>
    </source>
</evidence>
<name>A0A4Z0C360_9BURK</name>
<dbReference type="InterPro" id="IPR029787">
    <property type="entry name" value="Nucleotide_cyclase"/>
</dbReference>
<dbReference type="RefSeq" id="WP_135261355.1">
    <property type="nucleotide sequence ID" value="NZ_SMLM01000001.1"/>
</dbReference>
<dbReference type="EMBL" id="SMLM01000001">
    <property type="protein sequence ID" value="TFZ05274.1"/>
    <property type="molecule type" value="Genomic_DNA"/>
</dbReference>
<feature type="transmembrane region" description="Helical" evidence="1">
    <location>
        <begin position="351"/>
        <end position="369"/>
    </location>
</feature>
<dbReference type="InterPro" id="IPR000160">
    <property type="entry name" value="GGDEF_dom"/>
</dbReference>
<gene>
    <name evidence="3" type="ORF">EZ313_00940</name>
</gene>
<feature type="transmembrane region" description="Helical" evidence="1">
    <location>
        <begin position="201"/>
        <end position="225"/>
    </location>
</feature>
<dbReference type="Pfam" id="PF07695">
    <property type="entry name" value="7TMR-DISM_7TM"/>
    <property type="match status" value="1"/>
</dbReference>
<protein>
    <submittedName>
        <fullName evidence="3">Diguanylate cyclase</fullName>
    </submittedName>
</protein>
<keyword evidence="1" id="KW-0472">Membrane</keyword>